<dbReference type="GO" id="GO:0005737">
    <property type="term" value="C:cytoplasm"/>
    <property type="evidence" value="ECO:0007669"/>
    <property type="project" value="InterPro"/>
</dbReference>
<dbReference type="CDD" id="cd07067">
    <property type="entry name" value="HP_PGM_like"/>
    <property type="match status" value="1"/>
</dbReference>
<organism evidence="1 2">
    <name type="scientific">Thermodesulfovibrio yellowstonii</name>
    <dbReference type="NCBI Taxonomy" id="28262"/>
    <lineage>
        <taxon>Bacteria</taxon>
        <taxon>Pseudomonadati</taxon>
        <taxon>Nitrospirota</taxon>
        <taxon>Thermodesulfovibrionia</taxon>
        <taxon>Thermodesulfovibrionales</taxon>
        <taxon>Thermodesulfovibrionaceae</taxon>
        <taxon>Thermodesulfovibrio</taxon>
    </lineage>
</organism>
<dbReference type="EMBL" id="BSDX01000001">
    <property type="protein sequence ID" value="GLI53724.1"/>
    <property type="molecule type" value="Genomic_DNA"/>
</dbReference>
<reference evidence="1" key="1">
    <citation type="submission" date="2022-12" db="EMBL/GenBank/DDBJ databases">
        <title>Reference genome sequencing for broad-spectrum identification of bacterial and archaeal isolates by mass spectrometry.</title>
        <authorList>
            <person name="Sekiguchi Y."/>
            <person name="Tourlousse D.M."/>
        </authorList>
    </citation>
    <scope>NUCLEOTIDE SEQUENCE</scope>
    <source>
        <strain evidence="1">TSL-P1</strain>
    </source>
</reference>
<dbReference type="NCBIfam" id="TIGR00249">
    <property type="entry name" value="sixA"/>
    <property type="match status" value="1"/>
</dbReference>
<comment type="caution">
    <text evidence="1">The sequence shown here is derived from an EMBL/GenBank/DDBJ whole genome shotgun (WGS) entry which is preliminary data.</text>
</comment>
<dbReference type="InterPro" id="IPR029033">
    <property type="entry name" value="His_PPase_superfam"/>
</dbReference>
<sequence length="211" mass="23601">MSLNSSVQNPIALSLSKLTIFFTTVVLPIPGFPVRNIFIEVFYQFSKFLINFDKISPMQTIYVYLIQHAEAKSESEDPQRGLSEKGLNDIRKIASFLTKINIHAEEIVHSGKLRAKQTAQVIADALKIKSSQSDGLAPLDEPEIWANRLKNIDKSVILVGHLPHLGRIASLLLCGDRERNVVSFKNAGVVCLKRSGEVWSLNWIIIPEIIP</sequence>
<accession>A0A9W6GEA9</accession>
<dbReference type="InterPro" id="IPR013078">
    <property type="entry name" value="His_Pase_superF_clade-1"/>
</dbReference>
<dbReference type="InterPro" id="IPR004449">
    <property type="entry name" value="SixA"/>
</dbReference>
<protein>
    <recommendedName>
        <fullName evidence="3">Phosphohistidine phosphatase SixA</fullName>
    </recommendedName>
</protein>
<keyword evidence="2" id="KW-1185">Reference proteome</keyword>
<name>A0A9W6GEA9_9BACT</name>
<dbReference type="Pfam" id="PF00300">
    <property type="entry name" value="His_Phos_1"/>
    <property type="match status" value="1"/>
</dbReference>
<evidence type="ECO:0000313" key="2">
    <source>
        <dbReference type="Proteomes" id="UP001144297"/>
    </source>
</evidence>
<dbReference type="SUPFAM" id="SSF53254">
    <property type="entry name" value="Phosphoglycerate mutase-like"/>
    <property type="match status" value="1"/>
</dbReference>
<evidence type="ECO:0008006" key="3">
    <source>
        <dbReference type="Google" id="ProtNLM"/>
    </source>
</evidence>
<dbReference type="AlphaFoldDB" id="A0A9W6GEA9"/>
<dbReference type="GO" id="GO:0101006">
    <property type="term" value="F:protein histidine phosphatase activity"/>
    <property type="evidence" value="ECO:0007669"/>
    <property type="project" value="InterPro"/>
</dbReference>
<proteinExistence type="predicted"/>
<gene>
    <name evidence="1" type="ORF">TISLANDTSLP1_14170</name>
</gene>
<dbReference type="Gene3D" id="3.40.50.1240">
    <property type="entry name" value="Phosphoglycerate mutase-like"/>
    <property type="match status" value="1"/>
</dbReference>
<dbReference type="Proteomes" id="UP001144297">
    <property type="component" value="Unassembled WGS sequence"/>
</dbReference>
<evidence type="ECO:0000313" key="1">
    <source>
        <dbReference type="EMBL" id="GLI53724.1"/>
    </source>
</evidence>